<evidence type="ECO:0000313" key="1">
    <source>
        <dbReference type="EMBL" id="RIE04115.1"/>
    </source>
</evidence>
<organism evidence="1 2">
    <name type="scientific">Cohnella faecalis</name>
    <dbReference type="NCBI Taxonomy" id="2315694"/>
    <lineage>
        <taxon>Bacteria</taxon>
        <taxon>Bacillati</taxon>
        <taxon>Bacillota</taxon>
        <taxon>Bacilli</taxon>
        <taxon>Bacillales</taxon>
        <taxon>Paenibacillaceae</taxon>
        <taxon>Cohnella</taxon>
    </lineage>
</organism>
<evidence type="ECO:0000313" key="2">
    <source>
        <dbReference type="Proteomes" id="UP000266340"/>
    </source>
</evidence>
<dbReference type="AlphaFoldDB" id="A0A398CNP5"/>
<sequence length="117" mass="12766">MPVFRSDQDGDFALRREKGREYAAGRFDGQSGCTTSADASSVERFLHGSSAASKLEGLAARSMRSIRMNAPMVQNKRIWRYAVPSVTLSADRNPGSLRSRVSSAVLRNKAVRTTTNG</sequence>
<name>A0A398CNP5_9BACL</name>
<reference evidence="1 2" key="1">
    <citation type="submission" date="2018-09" db="EMBL/GenBank/DDBJ databases">
        <title>Cohnella cavernae sp. nov., isolated from a karst cave.</title>
        <authorList>
            <person name="Zhu H."/>
        </authorList>
    </citation>
    <scope>NUCLEOTIDE SEQUENCE [LARGE SCALE GENOMIC DNA]</scope>
    <source>
        <strain evidence="1 2">K2E09-144</strain>
    </source>
</reference>
<comment type="caution">
    <text evidence="1">The sequence shown here is derived from an EMBL/GenBank/DDBJ whole genome shotgun (WGS) entry which is preliminary data.</text>
</comment>
<keyword evidence="2" id="KW-1185">Reference proteome</keyword>
<gene>
    <name evidence="1" type="ORF">D3H35_09240</name>
</gene>
<accession>A0A398CNP5</accession>
<proteinExistence type="predicted"/>
<dbReference type="Proteomes" id="UP000266340">
    <property type="component" value="Unassembled WGS sequence"/>
</dbReference>
<dbReference type="EMBL" id="QXJM01000029">
    <property type="protein sequence ID" value="RIE04115.1"/>
    <property type="molecule type" value="Genomic_DNA"/>
</dbReference>
<protein>
    <submittedName>
        <fullName evidence="1">Uncharacterized protein</fullName>
    </submittedName>
</protein>